<sequence>MACFAEFDRPGFESPESAAIWAADPFVGREQAREIARDAERPASIITGRFTRPRMMRKSGFWRSNSSKDTARATLTRRK</sequence>
<protein>
    <submittedName>
        <fullName evidence="2">Uncharacterized protein</fullName>
    </submittedName>
</protein>
<keyword evidence="3" id="KW-1185">Reference proteome</keyword>
<proteinExistence type="predicted"/>
<dbReference type="AlphaFoldDB" id="A0A8B6M5L6"/>
<accession>A0A8B6M5L6</accession>
<evidence type="ECO:0000256" key="1">
    <source>
        <dbReference type="SAM" id="MobiDB-lite"/>
    </source>
</evidence>
<dbReference type="Proteomes" id="UP000485880">
    <property type="component" value="Unassembled WGS sequence"/>
</dbReference>
<gene>
    <name evidence="2" type="ORF">MPC4_200016</name>
</gene>
<organism evidence="2 3">
    <name type="scientific">Methylocella tundrae</name>
    <dbReference type="NCBI Taxonomy" id="227605"/>
    <lineage>
        <taxon>Bacteria</taxon>
        <taxon>Pseudomonadati</taxon>
        <taxon>Pseudomonadota</taxon>
        <taxon>Alphaproteobacteria</taxon>
        <taxon>Hyphomicrobiales</taxon>
        <taxon>Beijerinckiaceae</taxon>
        <taxon>Methylocella</taxon>
    </lineage>
</organism>
<evidence type="ECO:0000313" key="3">
    <source>
        <dbReference type="Proteomes" id="UP000485880"/>
    </source>
</evidence>
<feature type="region of interest" description="Disordered" evidence="1">
    <location>
        <begin position="57"/>
        <end position="79"/>
    </location>
</feature>
<name>A0A8B6M5L6_METTU</name>
<dbReference type="EMBL" id="CABFMQ020000077">
    <property type="protein sequence ID" value="VTZ50134.1"/>
    <property type="molecule type" value="Genomic_DNA"/>
</dbReference>
<comment type="caution">
    <text evidence="2">The sequence shown here is derived from an EMBL/GenBank/DDBJ whole genome shotgun (WGS) entry which is preliminary data.</text>
</comment>
<evidence type="ECO:0000313" key="2">
    <source>
        <dbReference type="EMBL" id="VTZ50134.1"/>
    </source>
</evidence>
<reference evidence="2 3" key="1">
    <citation type="submission" date="2019-05" db="EMBL/GenBank/DDBJ databases">
        <authorList>
            <person name="Farhan Ul Haque M."/>
        </authorList>
    </citation>
    <scope>NUCLEOTIDE SEQUENCE [LARGE SCALE GENOMIC DNA]</scope>
    <source>
        <strain evidence="2">2</strain>
    </source>
</reference>